<dbReference type="Proteomes" id="UP000265520">
    <property type="component" value="Unassembled WGS sequence"/>
</dbReference>
<organism evidence="1 2">
    <name type="scientific">Trifolium medium</name>
    <dbReference type="NCBI Taxonomy" id="97028"/>
    <lineage>
        <taxon>Eukaryota</taxon>
        <taxon>Viridiplantae</taxon>
        <taxon>Streptophyta</taxon>
        <taxon>Embryophyta</taxon>
        <taxon>Tracheophyta</taxon>
        <taxon>Spermatophyta</taxon>
        <taxon>Magnoliopsida</taxon>
        <taxon>eudicotyledons</taxon>
        <taxon>Gunneridae</taxon>
        <taxon>Pentapetalae</taxon>
        <taxon>rosids</taxon>
        <taxon>fabids</taxon>
        <taxon>Fabales</taxon>
        <taxon>Fabaceae</taxon>
        <taxon>Papilionoideae</taxon>
        <taxon>50 kb inversion clade</taxon>
        <taxon>NPAAA clade</taxon>
        <taxon>Hologalegina</taxon>
        <taxon>IRL clade</taxon>
        <taxon>Trifolieae</taxon>
        <taxon>Trifolium</taxon>
    </lineage>
</organism>
<sequence>MLLLLWPVSFEAHQWLPSLHSCMRLKKREVEDNDVSAHHWLPPKFKSRPSDPFKRIQGLRSV</sequence>
<evidence type="ECO:0000313" key="1">
    <source>
        <dbReference type="EMBL" id="MCI34143.1"/>
    </source>
</evidence>
<comment type="caution">
    <text evidence="1">The sequence shown here is derived from an EMBL/GenBank/DDBJ whole genome shotgun (WGS) entry which is preliminary data.</text>
</comment>
<proteinExistence type="predicted"/>
<name>A0A392RBZ0_9FABA</name>
<protein>
    <submittedName>
        <fullName evidence="1">Uncharacterized protein</fullName>
    </submittedName>
</protein>
<evidence type="ECO:0000313" key="2">
    <source>
        <dbReference type="Proteomes" id="UP000265520"/>
    </source>
</evidence>
<keyword evidence="2" id="KW-1185">Reference proteome</keyword>
<dbReference type="EMBL" id="LXQA010210944">
    <property type="protein sequence ID" value="MCI34143.1"/>
    <property type="molecule type" value="Genomic_DNA"/>
</dbReference>
<accession>A0A392RBZ0</accession>
<reference evidence="1 2" key="1">
    <citation type="journal article" date="2018" name="Front. Plant Sci.">
        <title>Red Clover (Trifolium pratense) and Zigzag Clover (T. medium) - A Picture of Genomic Similarities and Differences.</title>
        <authorList>
            <person name="Dluhosova J."/>
            <person name="Istvanek J."/>
            <person name="Nedelnik J."/>
            <person name="Repkova J."/>
        </authorList>
    </citation>
    <scope>NUCLEOTIDE SEQUENCE [LARGE SCALE GENOMIC DNA]</scope>
    <source>
        <strain evidence="2">cv. 10/8</strain>
        <tissue evidence="1">Leaf</tissue>
    </source>
</reference>
<dbReference type="AlphaFoldDB" id="A0A392RBZ0"/>